<name>C1DWR7_SULAA</name>
<dbReference type="AlphaFoldDB" id="C1DWR7"/>
<dbReference type="PANTHER" id="PTHR23508">
    <property type="entry name" value="CARBOXYLIC ACID TRANSPORTER PROTEIN HOMOLOG"/>
    <property type="match status" value="1"/>
</dbReference>
<dbReference type="KEGG" id="saf:SULAZ_1589"/>
<feature type="transmembrane region" description="Helical" evidence="5">
    <location>
        <begin position="61"/>
        <end position="81"/>
    </location>
</feature>
<evidence type="ECO:0000256" key="3">
    <source>
        <dbReference type="ARBA" id="ARBA00022989"/>
    </source>
</evidence>
<dbReference type="EMBL" id="CP001229">
    <property type="protein sequence ID" value="ACN99685.1"/>
    <property type="molecule type" value="Genomic_DNA"/>
</dbReference>
<feature type="transmembrane region" description="Helical" evidence="5">
    <location>
        <begin position="261"/>
        <end position="285"/>
    </location>
</feature>
<evidence type="ECO:0000313" key="8">
    <source>
        <dbReference type="Proteomes" id="UP000001369"/>
    </source>
</evidence>
<comment type="subcellular location">
    <subcellularLocation>
        <location evidence="1">Membrane</location>
        <topology evidence="1">Multi-pass membrane protein</topology>
    </subcellularLocation>
</comment>
<evidence type="ECO:0000256" key="2">
    <source>
        <dbReference type="ARBA" id="ARBA00022692"/>
    </source>
</evidence>
<evidence type="ECO:0000256" key="5">
    <source>
        <dbReference type="SAM" id="Phobius"/>
    </source>
</evidence>
<feature type="transmembrane region" description="Helical" evidence="5">
    <location>
        <begin position="114"/>
        <end position="136"/>
    </location>
</feature>
<keyword evidence="8" id="KW-1185">Reference proteome</keyword>
<keyword evidence="4 5" id="KW-0472">Membrane</keyword>
<dbReference type="HOGENOM" id="CLU_001265_46_3_0"/>
<feature type="transmembrane region" description="Helical" evidence="5">
    <location>
        <begin position="300"/>
        <end position="318"/>
    </location>
</feature>
<evidence type="ECO:0000256" key="4">
    <source>
        <dbReference type="ARBA" id="ARBA00023136"/>
    </source>
</evidence>
<dbReference type="GO" id="GO:0046943">
    <property type="term" value="F:carboxylic acid transmembrane transporter activity"/>
    <property type="evidence" value="ECO:0007669"/>
    <property type="project" value="TreeGrafter"/>
</dbReference>
<dbReference type="PROSITE" id="PS00216">
    <property type="entry name" value="SUGAR_TRANSPORT_1"/>
    <property type="match status" value="1"/>
</dbReference>
<dbReference type="Pfam" id="PF07690">
    <property type="entry name" value="MFS_1"/>
    <property type="match status" value="1"/>
</dbReference>
<evidence type="ECO:0000256" key="1">
    <source>
        <dbReference type="ARBA" id="ARBA00004141"/>
    </source>
</evidence>
<dbReference type="RefSeq" id="WP_012674994.1">
    <property type="nucleotide sequence ID" value="NC_012438.1"/>
</dbReference>
<dbReference type="SUPFAM" id="SSF103473">
    <property type="entry name" value="MFS general substrate transporter"/>
    <property type="match status" value="1"/>
</dbReference>
<feature type="transmembrane region" description="Helical" evidence="5">
    <location>
        <begin position="377"/>
        <end position="397"/>
    </location>
</feature>
<dbReference type="eggNOG" id="COG2814">
    <property type="taxonomic scope" value="Bacteria"/>
</dbReference>
<feature type="transmembrane region" description="Helical" evidence="5">
    <location>
        <begin position="90"/>
        <end position="108"/>
    </location>
</feature>
<dbReference type="InterPro" id="IPR020846">
    <property type="entry name" value="MFS_dom"/>
</dbReference>
<evidence type="ECO:0000313" key="7">
    <source>
        <dbReference type="EMBL" id="ACN99685.1"/>
    </source>
</evidence>
<organism evidence="7 8">
    <name type="scientific">Sulfurihydrogenibium azorense (strain DSM 15241 / OCM 825 / Az-Fu1)</name>
    <dbReference type="NCBI Taxonomy" id="204536"/>
    <lineage>
        <taxon>Bacteria</taxon>
        <taxon>Pseudomonadati</taxon>
        <taxon>Aquificota</taxon>
        <taxon>Aquificia</taxon>
        <taxon>Aquificales</taxon>
        <taxon>Hydrogenothermaceae</taxon>
        <taxon>Sulfurihydrogenibium</taxon>
    </lineage>
</organism>
<keyword evidence="3 5" id="KW-1133">Transmembrane helix</keyword>
<accession>C1DWR7</accession>
<dbReference type="InterPro" id="IPR005829">
    <property type="entry name" value="Sugar_transporter_CS"/>
</dbReference>
<dbReference type="CDD" id="cd17316">
    <property type="entry name" value="MFS_SV2_like"/>
    <property type="match status" value="1"/>
</dbReference>
<dbReference type="InterPro" id="IPR036259">
    <property type="entry name" value="MFS_trans_sf"/>
</dbReference>
<feature type="transmembrane region" description="Helical" evidence="5">
    <location>
        <begin position="330"/>
        <end position="346"/>
    </location>
</feature>
<dbReference type="STRING" id="204536.SULAZ_1589"/>
<dbReference type="InterPro" id="IPR011701">
    <property type="entry name" value="MFS"/>
</dbReference>
<dbReference type="Gene3D" id="1.20.1250.20">
    <property type="entry name" value="MFS general substrate transporter like domains"/>
    <property type="match status" value="1"/>
</dbReference>
<feature type="transmembrane region" description="Helical" evidence="5">
    <location>
        <begin position="182"/>
        <end position="201"/>
    </location>
</feature>
<keyword evidence="2 5" id="KW-0812">Transmembrane</keyword>
<dbReference type="GO" id="GO:0005886">
    <property type="term" value="C:plasma membrane"/>
    <property type="evidence" value="ECO:0007669"/>
    <property type="project" value="TreeGrafter"/>
</dbReference>
<reference evidence="7 8" key="1">
    <citation type="journal article" date="2009" name="J. Bacteriol.">
        <title>Complete and draft genome sequences of six members of the Aquificales.</title>
        <authorList>
            <person name="Reysenbach A.L."/>
            <person name="Hamamura N."/>
            <person name="Podar M."/>
            <person name="Griffiths E."/>
            <person name="Ferreira S."/>
            <person name="Hochstein R."/>
            <person name="Heidelberg J."/>
            <person name="Johnson J."/>
            <person name="Mead D."/>
            <person name="Pohorille A."/>
            <person name="Sarmiento M."/>
            <person name="Schweighofer K."/>
            <person name="Seshadri R."/>
            <person name="Voytek M.A."/>
        </authorList>
    </citation>
    <scope>NUCLEOTIDE SEQUENCE [LARGE SCALE GENOMIC DNA]</scope>
    <source>
        <strain evidence="8">Az-Fu1 / DSM 15241 / OCM 825</strain>
    </source>
</reference>
<feature type="transmembrane region" description="Helical" evidence="5">
    <location>
        <begin position="24"/>
        <end position="46"/>
    </location>
</feature>
<feature type="transmembrane region" description="Helical" evidence="5">
    <location>
        <begin position="148"/>
        <end position="170"/>
    </location>
</feature>
<feature type="transmembrane region" description="Helical" evidence="5">
    <location>
        <begin position="352"/>
        <end position="370"/>
    </location>
</feature>
<dbReference type="PROSITE" id="PS50850">
    <property type="entry name" value="MFS"/>
    <property type="match status" value="1"/>
</dbReference>
<dbReference type="PANTHER" id="PTHR23508:SF10">
    <property type="entry name" value="CARBOXYLIC ACID TRANSPORTER PROTEIN HOMOLOG"/>
    <property type="match status" value="1"/>
</dbReference>
<feature type="transmembrane region" description="Helical" evidence="5">
    <location>
        <begin position="409"/>
        <end position="430"/>
    </location>
</feature>
<gene>
    <name evidence="7" type="ordered locus">SULAZ_1589</name>
</gene>
<protein>
    <submittedName>
        <fullName evidence="7">Membrane protein</fullName>
    </submittedName>
</protein>
<dbReference type="Proteomes" id="UP000001369">
    <property type="component" value="Chromosome"/>
</dbReference>
<proteinExistence type="predicted"/>
<dbReference type="OrthoDB" id="9787026at2"/>
<sequence>MKYIKTDITCRLDNLPWTPFHTKFILALGITWILDAFEVVIVSVVLKSMSKSLNLSTFESSWLVSSFLVGALVGAFIFGYLADRYGRKKIFFITLLLYSLGTFLTGFVDSFYQVLFFRFITGLGLGGEFSAIHSAIDEFVPSKYRGRVDGLLTASWNLGSIMASLTGIYLLSHLPEEKAWRFAFLFGGVLALLIVVVRFFIPESPRWLISKGYIDKAHQIVESLEKKYKVKPIKKECEVPVFEGSLYDAIKIIFKRYKGRFLFGTTMSFTILTTYYGFITILPLVITNEYNLPTTEIPKLLLYASVGGFIGGLVVSFLSDKIGRKTTGTTIALISMLLSTMFLFSQDIYTTVFIYSLFAYSFASVAYVSAMEVYPSYLRATAIGILSVIGRISGMLSPPLLTFLAGINYKYSIIGLTTFWLVGFLGFLLWSKFGVEAKGKSIEDIT</sequence>
<feature type="domain" description="Major facilitator superfamily (MFS) profile" evidence="6">
    <location>
        <begin position="24"/>
        <end position="438"/>
    </location>
</feature>
<evidence type="ECO:0000259" key="6">
    <source>
        <dbReference type="PROSITE" id="PS50850"/>
    </source>
</evidence>